<name>A0A150JNX4_HEYCO</name>
<sequence>MSFSFLQHNKYEDIILVKLRTGKTANFRLFPDESKFFQFRGLNVDFME</sequence>
<gene>
    <name evidence="1" type="ORF">B4099_2611</name>
</gene>
<protein>
    <submittedName>
        <fullName evidence="1">Uncharacterized protein</fullName>
    </submittedName>
</protein>
<dbReference type="Proteomes" id="UP000075304">
    <property type="component" value="Unassembled WGS sequence"/>
</dbReference>
<reference evidence="1 2" key="1">
    <citation type="submission" date="2016-01" db="EMBL/GenBank/DDBJ databases">
        <title>Genome Sequences of Twelve Sporeforming Bacillus Species Isolated from Foods.</title>
        <authorList>
            <person name="Berendsen E.M."/>
            <person name="Wells-Bennik M.H."/>
            <person name="Krawcyk A.O."/>
            <person name="De Jong A."/>
            <person name="Holsappel S."/>
            <person name="Eijlander R.T."/>
            <person name="Kuipers O.P."/>
        </authorList>
    </citation>
    <scope>NUCLEOTIDE SEQUENCE [LARGE SCALE GENOMIC DNA]</scope>
    <source>
        <strain evidence="1 2">B4099</strain>
    </source>
</reference>
<dbReference type="EMBL" id="LQYI01000195">
    <property type="protein sequence ID" value="KYC58995.1"/>
    <property type="molecule type" value="Genomic_DNA"/>
</dbReference>
<evidence type="ECO:0000313" key="2">
    <source>
        <dbReference type="Proteomes" id="UP000075304"/>
    </source>
</evidence>
<organism evidence="1 2">
    <name type="scientific">Heyndrickxia coagulans</name>
    <name type="common">Weizmannia coagulans</name>
    <dbReference type="NCBI Taxonomy" id="1398"/>
    <lineage>
        <taxon>Bacteria</taxon>
        <taxon>Bacillati</taxon>
        <taxon>Bacillota</taxon>
        <taxon>Bacilli</taxon>
        <taxon>Bacillales</taxon>
        <taxon>Bacillaceae</taxon>
        <taxon>Heyndrickxia</taxon>
    </lineage>
</organism>
<dbReference type="PATRIC" id="fig|1398.24.peg.1902"/>
<accession>A0A150JNX4</accession>
<comment type="caution">
    <text evidence="1">The sequence shown here is derived from an EMBL/GenBank/DDBJ whole genome shotgun (WGS) entry which is preliminary data.</text>
</comment>
<evidence type="ECO:0000313" key="1">
    <source>
        <dbReference type="EMBL" id="KYC58995.1"/>
    </source>
</evidence>
<proteinExistence type="predicted"/>
<dbReference type="AlphaFoldDB" id="A0A150JNX4"/>